<dbReference type="InterPro" id="IPR008995">
    <property type="entry name" value="Mo/tungstate-bd_C_term_dom"/>
</dbReference>
<dbReference type="PROSITE" id="PS51866">
    <property type="entry name" value="MOP"/>
    <property type="match status" value="1"/>
</dbReference>
<name>A0A240U1S5_9BURK</name>
<dbReference type="GO" id="GO:0015689">
    <property type="term" value="P:molybdate ion transport"/>
    <property type="evidence" value="ECO:0007669"/>
    <property type="project" value="UniProtKB-UniRule"/>
</dbReference>
<dbReference type="PANTHER" id="PTHR30432">
    <property type="entry name" value="TRANSCRIPTIONAL REGULATOR MODE"/>
    <property type="match status" value="1"/>
</dbReference>
<keyword evidence="4" id="KW-0677">Repeat</keyword>
<dbReference type="InterPro" id="IPR036388">
    <property type="entry name" value="WH-like_DNA-bd_sf"/>
</dbReference>
<reference evidence="7 8" key="1">
    <citation type="submission" date="2017-05" db="EMBL/GenBank/DDBJ databases">
        <title>Polyphasic characterization of four soil-derived phenanthrene-degrading Acidovorax strains and proposal of Acidovorax phenanthrenivorans sp. nov.</title>
        <authorList>
            <person name="Singleton D.R."/>
            <person name="Lee J."/>
            <person name="Dickey A.N."/>
            <person name="Stroud A."/>
            <person name="Scholl E.H."/>
            <person name="Wright F.A."/>
            <person name="Aitken M.D."/>
        </authorList>
    </citation>
    <scope>NUCLEOTIDE SEQUENCE [LARGE SCALE GENOMIC DNA]</scope>
    <source>
        <strain evidence="7">NA3</strain>
    </source>
</reference>
<dbReference type="InterPro" id="IPR005116">
    <property type="entry name" value="Transp-assoc_OB_typ1"/>
</dbReference>
<dbReference type="InterPro" id="IPR004606">
    <property type="entry name" value="Mop_domain"/>
</dbReference>
<dbReference type="AlphaFoldDB" id="A0A240U1S5"/>
<protein>
    <submittedName>
        <fullName evidence="7">ModE family transcriptional regulator</fullName>
    </submittedName>
</protein>
<dbReference type="RefSeq" id="WP_094097582.1">
    <property type="nucleotide sequence ID" value="NZ_CP021361.1"/>
</dbReference>
<evidence type="ECO:0000313" key="7">
    <source>
        <dbReference type="EMBL" id="ART51341.1"/>
    </source>
</evidence>
<feature type="domain" description="Mop" evidence="6">
    <location>
        <begin position="122"/>
        <end position="188"/>
    </location>
</feature>
<dbReference type="InterPro" id="IPR016462">
    <property type="entry name" value="ModE"/>
</dbReference>
<evidence type="ECO:0000259" key="6">
    <source>
        <dbReference type="PROSITE" id="PS51866"/>
    </source>
</evidence>
<dbReference type="SUPFAM" id="SSF50331">
    <property type="entry name" value="MOP-like"/>
    <property type="match status" value="1"/>
</dbReference>
<dbReference type="InterPro" id="IPR036390">
    <property type="entry name" value="WH_DNA-bd_sf"/>
</dbReference>
<evidence type="ECO:0000313" key="8">
    <source>
        <dbReference type="Proteomes" id="UP000194432"/>
    </source>
</evidence>
<comment type="similarity">
    <text evidence="1 5">Belongs to the ModE family.</text>
</comment>
<evidence type="ECO:0000256" key="1">
    <source>
        <dbReference type="ARBA" id="ARBA00008110"/>
    </source>
</evidence>
<evidence type="ECO:0000256" key="2">
    <source>
        <dbReference type="ARBA" id="ARBA00022448"/>
    </source>
</evidence>
<dbReference type="Pfam" id="PF03459">
    <property type="entry name" value="TOBE"/>
    <property type="match status" value="1"/>
</dbReference>
<evidence type="ECO:0000256" key="5">
    <source>
        <dbReference type="PIRNR" id="PIRNR005763"/>
    </source>
</evidence>
<dbReference type="GO" id="GO:0003700">
    <property type="term" value="F:DNA-binding transcription factor activity"/>
    <property type="evidence" value="ECO:0007669"/>
    <property type="project" value="InterPro"/>
</dbReference>
<dbReference type="KEGG" id="acin:CBP34_06210"/>
<dbReference type="Pfam" id="PF00126">
    <property type="entry name" value="HTH_1"/>
    <property type="match status" value="1"/>
</dbReference>
<dbReference type="PANTHER" id="PTHR30432:SF1">
    <property type="entry name" value="DNA-BINDING TRANSCRIPTIONAL DUAL REGULATOR MODE"/>
    <property type="match status" value="1"/>
</dbReference>
<evidence type="ECO:0000256" key="4">
    <source>
        <dbReference type="ARBA" id="ARBA00022737"/>
    </source>
</evidence>
<dbReference type="Gene3D" id="1.10.10.10">
    <property type="entry name" value="Winged helix-like DNA-binding domain superfamily/Winged helix DNA-binding domain"/>
    <property type="match status" value="1"/>
</dbReference>
<dbReference type="Proteomes" id="UP000194432">
    <property type="component" value="Chromosome 1"/>
</dbReference>
<dbReference type="GO" id="GO:0030151">
    <property type="term" value="F:molybdenum ion binding"/>
    <property type="evidence" value="ECO:0007669"/>
    <property type="project" value="UniProtKB-UniRule"/>
</dbReference>
<accession>A0A240U1S5</accession>
<dbReference type="InterPro" id="IPR051815">
    <property type="entry name" value="Molybdate_resp_trans_reg"/>
</dbReference>
<gene>
    <name evidence="7" type="ORF">CBP34_06210</name>
</gene>
<dbReference type="PIRSF" id="PIRSF005763">
    <property type="entry name" value="Txn_reg_ModE"/>
    <property type="match status" value="1"/>
</dbReference>
<keyword evidence="8" id="KW-1185">Reference proteome</keyword>
<dbReference type="SUPFAM" id="SSF46785">
    <property type="entry name" value="Winged helix' DNA-binding domain"/>
    <property type="match status" value="1"/>
</dbReference>
<dbReference type="NCBIfam" id="TIGR00638">
    <property type="entry name" value="Mop"/>
    <property type="match status" value="1"/>
</dbReference>
<keyword evidence="3 5" id="KW-0500">Molybdenum</keyword>
<dbReference type="Gene3D" id="2.40.50.100">
    <property type="match status" value="1"/>
</dbReference>
<dbReference type="InterPro" id="IPR000847">
    <property type="entry name" value="LysR_HTH_N"/>
</dbReference>
<proteinExistence type="inferred from homology"/>
<sequence length="256" mass="25858">MNESHPLQLDAALGHDATDKRIDVLRRIGAAGSISEAARGAGISYKAAWQAIETLGNLTGTPLVEKAVGGSGGGGAQLTPAGHRVLRAFDLFVAARQAVMAQLDDEDGVSVPSLGLAALGLRTSMRNQLPCVVADMRTSGAAVRVELALSDGTRLSSRITLESAQLLDLTKGRDVLALCKATAVSVSCGDSGPVSTNTLGGRVVRVSGDTGAAEVNLKLDCGLSMVGFASGAGNLNVGDACVAHIDDSSVVIALAG</sequence>
<evidence type="ECO:0000256" key="3">
    <source>
        <dbReference type="ARBA" id="ARBA00022505"/>
    </source>
</evidence>
<organism evidence="7 8">
    <name type="scientific">Acidovorax carolinensis</name>
    <dbReference type="NCBI Taxonomy" id="553814"/>
    <lineage>
        <taxon>Bacteria</taxon>
        <taxon>Pseudomonadati</taxon>
        <taxon>Pseudomonadota</taxon>
        <taxon>Betaproteobacteria</taxon>
        <taxon>Burkholderiales</taxon>
        <taxon>Comamonadaceae</taxon>
        <taxon>Acidovorax</taxon>
    </lineage>
</organism>
<dbReference type="EMBL" id="CP021361">
    <property type="protein sequence ID" value="ART51341.1"/>
    <property type="molecule type" value="Genomic_DNA"/>
</dbReference>
<keyword evidence="2 5" id="KW-0813">Transport</keyword>